<evidence type="ECO:0000313" key="1">
    <source>
        <dbReference type="EMBL" id="KAJ3642103.1"/>
    </source>
</evidence>
<keyword evidence="2" id="KW-1185">Reference proteome</keyword>
<gene>
    <name evidence="1" type="ORF">Zmor_024917</name>
</gene>
<dbReference type="EMBL" id="JALNTZ010000008">
    <property type="protein sequence ID" value="KAJ3642103.1"/>
    <property type="molecule type" value="Genomic_DNA"/>
</dbReference>
<proteinExistence type="predicted"/>
<comment type="caution">
    <text evidence="1">The sequence shown here is derived from an EMBL/GenBank/DDBJ whole genome shotgun (WGS) entry which is preliminary data.</text>
</comment>
<sequence>MRANVKIATHRPSEDQFPYARRTKNEKPHRYGPRTGNFDGRFGKELSSTNIEAHCCWKTVQPAPAHLDPLSVRTTYTSRSAIFERAFDKNRTERALSKVDCSIREAIWKRT</sequence>
<protein>
    <submittedName>
        <fullName evidence="1">Uncharacterized protein</fullName>
    </submittedName>
</protein>
<evidence type="ECO:0000313" key="2">
    <source>
        <dbReference type="Proteomes" id="UP001168821"/>
    </source>
</evidence>
<dbReference type="AlphaFoldDB" id="A0AA38HQX4"/>
<name>A0AA38HQX4_9CUCU</name>
<organism evidence="1 2">
    <name type="scientific">Zophobas morio</name>
    <dbReference type="NCBI Taxonomy" id="2755281"/>
    <lineage>
        <taxon>Eukaryota</taxon>
        <taxon>Metazoa</taxon>
        <taxon>Ecdysozoa</taxon>
        <taxon>Arthropoda</taxon>
        <taxon>Hexapoda</taxon>
        <taxon>Insecta</taxon>
        <taxon>Pterygota</taxon>
        <taxon>Neoptera</taxon>
        <taxon>Endopterygota</taxon>
        <taxon>Coleoptera</taxon>
        <taxon>Polyphaga</taxon>
        <taxon>Cucujiformia</taxon>
        <taxon>Tenebrionidae</taxon>
        <taxon>Zophobas</taxon>
    </lineage>
</organism>
<accession>A0AA38HQX4</accession>
<dbReference type="Proteomes" id="UP001168821">
    <property type="component" value="Unassembled WGS sequence"/>
</dbReference>
<reference evidence="1" key="1">
    <citation type="journal article" date="2023" name="G3 (Bethesda)">
        <title>Whole genome assemblies of Zophobas morio and Tenebrio molitor.</title>
        <authorList>
            <person name="Kaur S."/>
            <person name="Stinson S.A."/>
            <person name="diCenzo G.C."/>
        </authorList>
    </citation>
    <scope>NUCLEOTIDE SEQUENCE</scope>
    <source>
        <strain evidence="1">QUZm001</strain>
    </source>
</reference>